<dbReference type="AlphaFoldDB" id="A0A553IIU3"/>
<sequence>MKENSFKLARNTYMDKLKMYVPIVDRVHGKLHPEFHDVRRVFDVLDDKLNQSNLDLKNEFEALKVITNHYKVPHDVCESYEAVYQMLEELNKAYDESAVV</sequence>
<dbReference type="GeneID" id="41338610"/>
<dbReference type="Proteomes" id="UP000315938">
    <property type="component" value="Unassembled WGS sequence"/>
</dbReference>
<dbReference type="RefSeq" id="WP_012242379.1">
    <property type="nucleotide sequence ID" value="NZ_JACAOE010000001.1"/>
</dbReference>
<evidence type="ECO:0000313" key="1">
    <source>
        <dbReference type="EMBL" id="TRY00119.1"/>
    </source>
</evidence>
<name>A0A553IIU3_ACHLA</name>
<dbReference type="EMBL" id="VKID01000001">
    <property type="protein sequence ID" value="TRY00119.1"/>
    <property type="molecule type" value="Genomic_DNA"/>
</dbReference>
<gene>
    <name evidence="1" type="ORF">FNV44_03485</name>
</gene>
<protein>
    <submittedName>
        <fullName evidence="1">Iron-sulfur cluster repair di-iron protein, ric</fullName>
    </submittedName>
</protein>
<organism evidence="1 2">
    <name type="scientific">Acholeplasma laidlawii</name>
    <dbReference type="NCBI Taxonomy" id="2148"/>
    <lineage>
        <taxon>Bacteria</taxon>
        <taxon>Bacillati</taxon>
        <taxon>Mycoplasmatota</taxon>
        <taxon>Mollicutes</taxon>
        <taxon>Acholeplasmatales</taxon>
        <taxon>Acholeplasmataceae</taxon>
        <taxon>Acholeplasma</taxon>
    </lineage>
</organism>
<proteinExistence type="predicted"/>
<dbReference type="OMA" id="CGAMTKT"/>
<accession>A0A553IIU3</accession>
<comment type="caution">
    <text evidence="1">The sequence shown here is derived from an EMBL/GenBank/DDBJ whole genome shotgun (WGS) entry which is preliminary data.</text>
</comment>
<evidence type="ECO:0000313" key="2">
    <source>
        <dbReference type="Proteomes" id="UP000315938"/>
    </source>
</evidence>
<reference evidence="1 2" key="1">
    <citation type="submission" date="2019-07" db="EMBL/GenBank/DDBJ databases">
        <title>Genome sequence of Acholeplasma laidlawii strain with increased resistance to erythromycin.</title>
        <authorList>
            <person name="Medvedeva E.S."/>
            <person name="Baranova N.B."/>
            <person name="Siniagina M.N."/>
            <person name="Mouzykantov A."/>
            <person name="Chernova O.A."/>
            <person name="Chernov V.M."/>
        </authorList>
    </citation>
    <scope>NUCLEOTIDE SEQUENCE [LARGE SCALE GENOMIC DNA]</scope>
    <source>
        <strain evidence="1 2">PG8REry</strain>
    </source>
</reference>